<keyword evidence="5 8" id="KW-1133">Transmembrane helix</keyword>
<proteinExistence type="predicted"/>
<comment type="caution">
    <text evidence="10">The sequence shown here is derived from an EMBL/GenBank/DDBJ whole genome shotgun (WGS) entry which is preliminary data.</text>
</comment>
<dbReference type="AlphaFoldDB" id="A0A4D4LRX6"/>
<evidence type="ECO:0000313" key="10">
    <source>
        <dbReference type="EMBL" id="GDY63745.1"/>
    </source>
</evidence>
<dbReference type="Proteomes" id="UP000302139">
    <property type="component" value="Unassembled WGS sequence"/>
</dbReference>
<feature type="domain" description="Pycsar effector protein" evidence="9">
    <location>
        <begin position="14"/>
        <end position="166"/>
    </location>
</feature>
<keyword evidence="2" id="KW-1003">Cell membrane</keyword>
<evidence type="ECO:0000256" key="8">
    <source>
        <dbReference type="SAM" id="Phobius"/>
    </source>
</evidence>
<evidence type="ECO:0000256" key="1">
    <source>
        <dbReference type="ARBA" id="ARBA00004236"/>
    </source>
</evidence>
<comment type="subcellular location">
    <subcellularLocation>
        <location evidence="1">Cell membrane</location>
    </subcellularLocation>
</comment>
<dbReference type="EMBL" id="BJHX01000001">
    <property type="protein sequence ID" value="GDY63745.1"/>
    <property type="molecule type" value="Genomic_DNA"/>
</dbReference>
<evidence type="ECO:0000256" key="5">
    <source>
        <dbReference type="ARBA" id="ARBA00022989"/>
    </source>
</evidence>
<keyword evidence="4" id="KW-0547">Nucleotide-binding</keyword>
<keyword evidence="6" id="KW-0051">Antiviral defense</keyword>
<dbReference type="GO" id="GO:0005886">
    <property type="term" value="C:plasma membrane"/>
    <property type="evidence" value="ECO:0007669"/>
    <property type="project" value="UniProtKB-SubCell"/>
</dbReference>
<evidence type="ECO:0000256" key="6">
    <source>
        <dbReference type="ARBA" id="ARBA00023118"/>
    </source>
</evidence>
<dbReference type="GeneID" id="41540842"/>
<dbReference type="RefSeq" id="WP_010985205.1">
    <property type="nucleotide sequence ID" value="NZ_BAABTN010000111.1"/>
</dbReference>
<evidence type="ECO:0000256" key="3">
    <source>
        <dbReference type="ARBA" id="ARBA00022692"/>
    </source>
</evidence>
<sequence>MPSAGADPDNRPAQYMFTALQTTHQHADTKAGILAAAQAALVGTADTWSRQALHTVERGGAAGVLAGTLLTLFLGGLFVGAGCLAATLRPRVLHSAHANRYSFVHLASGPDILPAEAPGADEATDRRELSHTVRFLARVALRKYRCLTGAVVCTAVMGTSAGLFVVLRPVLA</sequence>
<evidence type="ECO:0000256" key="2">
    <source>
        <dbReference type="ARBA" id="ARBA00022475"/>
    </source>
</evidence>
<dbReference type="InterPro" id="IPR043760">
    <property type="entry name" value="PycTM_dom"/>
</dbReference>
<gene>
    <name evidence="10" type="ORF">SAV14893_031380</name>
</gene>
<feature type="transmembrane region" description="Helical" evidence="8">
    <location>
        <begin position="144"/>
        <end position="167"/>
    </location>
</feature>
<accession>A0A4D4LRX6</accession>
<keyword evidence="7 8" id="KW-0472">Membrane</keyword>
<dbReference type="Pfam" id="PF18967">
    <property type="entry name" value="PycTM"/>
    <property type="match status" value="1"/>
</dbReference>
<name>A0A4D4LRX6_STRAX</name>
<feature type="transmembrane region" description="Helical" evidence="8">
    <location>
        <begin position="64"/>
        <end position="88"/>
    </location>
</feature>
<organism evidence="10 11">
    <name type="scientific">Streptomyces avermitilis</name>
    <dbReference type="NCBI Taxonomy" id="33903"/>
    <lineage>
        <taxon>Bacteria</taxon>
        <taxon>Bacillati</taxon>
        <taxon>Actinomycetota</taxon>
        <taxon>Actinomycetes</taxon>
        <taxon>Kitasatosporales</taxon>
        <taxon>Streptomycetaceae</taxon>
        <taxon>Streptomyces</taxon>
    </lineage>
</organism>
<keyword evidence="3 8" id="KW-0812">Transmembrane</keyword>
<evidence type="ECO:0000256" key="7">
    <source>
        <dbReference type="ARBA" id="ARBA00023136"/>
    </source>
</evidence>
<dbReference type="GO" id="GO:0000166">
    <property type="term" value="F:nucleotide binding"/>
    <property type="evidence" value="ECO:0007669"/>
    <property type="project" value="UniProtKB-KW"/>
</dbReference>
<dbReference type="GO" id="GO:0051607">
    <property type="term" value="P:defense response to virus"/>
    <property type="evidence" value="ECO:0007669"/>
    <property type="project" value="UniProtKB-KW"/>
</dbReference>
<evidence type="ECO:0000313" key="11">
    <source>
        <dbReference type="Proteomes" id="UP000302139"/>
    </source>
</evidence>
<evidence type="ECO:0000256" key="4">
    <source>
        <dbReference type="ARBA" id="ARBA00022741"/>
    </source>
</evidence>
<protein>
    <recommendedName>
        <fullName evidence="9">Pycsar effector protein domain-containing protein</fullName>
    </recommendedName>
</protein>
<evidence type="ECO:0000259" key="9">
    <source>
        <dbReference type="Pfam" id="PF18967"/>
    </source>
</evidence>
<reference evidence="10 11" key="1">
    <citation type="submission" date="2019-04" db="EMBL/GenBank/DDBJ databases">
        <title>Draft genome sequences of Streptomyces avermitilis NBRC 14893.</title>
        <authorList>
            <person name="Komaki H."/>
            <person name="Tamura T."/>
            <person name="Hosoyama A."/>
        </authorList>
    </citation>
    <scope>NUCLEOTIDE SEQUENCE [LARGE SCALE GENOMIC DNA]</scope>
    <source>
        <strain evidence="10 11">NBRC 14893</strain>
    </source>
</reference>